<feature type="transmembrane region" description="Helical" evidence="1">
    <location>
        <begin position="266"/>
        <end position="286"/>
    </location>
</feature>
<keyword evidence="1" id="KW-1133">Transmembrane helix</keyword>
<accession>A0A4Q9Q109</accession>
<dbReference type="OrthoDB" id="3357408at2759"/>
<feature type="transmembrane region" description="Helical" evidence="1">
    <location>
        <begin position="116"/>
        <end position="135"/>
    </location>
</feature>
<evidence type="ECO:0000256" key="1">
    <source>
        <dbReference type="SAM" id="Phobius"/>
    </source>
</evidence>
<feature type="transmembrane region" description="Helical" evidence="1">
    <location>
        <begin position="231"/>
        <end position="254"/>
    </location>
</feature>
<dbReference type="EMBL" id="ML143416">
    <property type="protein sequence ID" value="TBU29034.1"/>
    <property type="molecule type" value="Genomic_DNA"/>
</dbReference>
<dbReference type="AlphaFoldDB" id="A0A4Q9Q109"/>
<gene>
    <name evidence="3" type="ORF">BD310DRAFT_310177</name>
    <name evidence="2" type="ORF">BD311DRAFT_721233</name>
</gene>
<feature type="transmembrane region" description="Helical" evidence="1">
    <location>
        <begin position="30"/>
        <end position="52"/>
    </location>
</feature>
<feature type="transmembrane region" description="Helical" evidence="1">
    <location>
        <begin position="186"/>
        <end position="206"/>
    </location>
</feature>
<feature type="transmembrane region" description="Helical" evidence="1">
    <location>
        <begin position="142"/>
        <end position="166"/>
    </location>
</feature>
<dbReference type="EMBL" id="ML145103">
    <property type="protein sequence ID" value="TBU60670.1"/>
    <property type="molecule type" value="Genomic_DNA"/>
</dbReference>
<keyword evidence="1" id="KW-0812">Transmembrane</keyword>
<evidence type="ECO:0000313" key="3">
    <source>
        <dbReference type="EMBL" id="TBU60670.1"/>
    </source>
</evidence>
<evidence type="ECO:0000313" key="4">
    <source>
        <dbReference type="Proteomes" id="UP000292082"/>
    </source>
</evidence>
<organism evidence="3 4">
    <name type="scientific">Dichomitus squalens</name>
    <dbReference type="NCBI Taxonomy" id="114155"/>
    <lineage>
        <taxon>Eukaryota</taxon>
        <taxon>Fungi</taxon>
        <taxon>Dikarya</taxon>
        <taxon>Basidiomycota</taxon>
        <taxon>Agaricomycotina</taxon>
        <taxon>Agaricomycetes</taxon>
        <taxon>Polyporales</taxon>
        <taxon>Polyporaceae</taxon>
        <taxon>Dichomitus</taxon>
    </lineage>
</organism>
<feature type="transmembrane region" description="Helical" evidence="1">
    <location>
        <begin position="64"/>
        <end position="83"/>
    </location>
</feature>
<reference evidence="3 4" key="1">
    <citation type="submission" date="2019-01" db="EMBL/GenBank/DDBJ databases">
        <title>Draft genome sequences of three monokaryotic isolates of the white-rot basidiomycete fungus Dichomitus squalens.</title>
        <authorList>
            <consortium name="DOE Joint Genome Institute"/>
            <person name="Lopez S.C."/>
            <person name="Andreopoulos B."/>
            <person name="Pangilinan J."/>
            <person name="Lipzen A."/>
            <person name="Riley R."/>
            <person name="Ahrendt S."/>
            <person name="Ng V."/>
            <person name="Barry K."/>
            <person name="Daum C."/>
            <person name="Grigoriev I.V."/>
            <person name="Hilden K.S."/>
            <person name="Makela M.R."/>
            <person name="de Vries R.P."/>
        </authorList>
    </citation>
    <scope>NUCLEOTIDE SEQUENCE [LARGE SCALE GENOMIC DNA]</scope>
    <source>
        <strain evidence="3 4">CBS 464.89</strain>
        <strain evidence="2">OM18370.1</strain>
    </source>
</reference>
<dbReference type="Proteomes" id="UP000292957">
    <property type="component" value="Unassembled WGS sequence"/>
</dbReference>
<keyword evidence="1" id="KW-0472">Membrane</keyword>
<proteinExistence type="predicted"/>
<dbReference type="Proteomes" id="UP000292082">
    <property type="component" value="Unassembled WGS sequence"/>
</dbReference>
<protein>
    <submittedName>
        <fullName evidence="3">Uncharacterized protein</fullName>
    </submittedName>
</protein>
<name>A0A4Q9Q109_9APHY</name>
<sequence>MSSASASAASGAAAVIPHLPPLDKMFLIGIWVETVLYGINILVYGSAIYVLVGRIGGTTKSSSHLLISVSTLAFMLSTAYIAVTLRQLLEAFVYSPPGTATLYFANESSRLAQSKLGLYTVNVFLQDLILIWRLWTLFGRRFYVVILPLILELVRLAASITAMVRGGQPGVPIFDPLIHKMGIVDWTFDLALNIGVTLAIAARLWYMGRTVSDYVSSGTGIGSRGNKYNKVIFTIIESGGLFATATLVTVSLYLSGNIATVVAIDSITQLATITPLLIIVRVGLGLTHGSTFGGRRGESTTALGTAQSTIPGGPMTFAPRQVQISVSKVHDSDTMVDEYPLSSMHSGDLKYGGAAV</sequence>
<keyword evidence="4" id="KW-1185">Reference proteome</keyword>
<evidence type="ECO:0000313" key="2">
    <source>
        <dbReference type="EMBL" id="TBU29034.1"/>
    </source>
</evidence>